<organism evidence="2 3">
    <name type="scientific">Phyllobacterium salinisoli</name>
    <dbReference type="NCBI Taxonomy" id="1899321"/>
    <lineage>
        <taxon>Bacteria</taxon>
        <taxon>Pseudomonadati</taxon>
        <taxon>Pseudomonadota</taxon>
        <taxon>Alphaproteobacteria</taxon>
        <taxon>Hyphomicrobiales</taxon>
        <taxon>Phyllobacteriaceae</taxon>
        <taxon>Phyllobacterium</taxon>
    </lineage>
</organism>
<proteinExistence type="predicted"/>
<evidence type="ECO:0000259" key="1">
    <source>
        <dbReference type="SMART" id="SM00507"/>
    </source>
</evidence>
<dbReference type="GO" id="GO:0003676">
    <property type="term" value="F:nucleic acid binding"/>
    <property type="evidence" value="ECO:0007669"/>
    <property type="project" value="InterPro"/>
</dbReference>
<evidence type="ECO:0000313" key="2">
    <source>
        <dbReference type="EMBL" id="RCS25946.1"/>
    </source>
</evidence>
<dbReference type="Proteomes" id="UP000253420">
    <property type="component" value="Unassembled WGS sequence"/>
</dbReference>
<dbReference type="GO" id="GO:0004519">
    <property type="term" value="F:endonuclease activity"/>
    <property type="evidence" value="ECO:0007669"/>
    <property type="project" value="UniProtKB-KW"/>
</dbReference>
<sequence>MPSRAPRICGCGHRIAPGVACPCEERRARERKARHDQRRPTARQRGYTAEWERESKAFLAANPACRRCGVPAALVDHIQPHKGNQRLFWNRSNWQPLCRPCHSGAKQAQERREETKTHDC</sequence>
<gene>
    <name evidence="2" type="ORF">DUT91_03520</name>
</gene>
<reference evidence="2 3" key="1">
    <citation type="submission" date="2018-07" db="EMBL/GenBank/DDBJ databases">
        <title>The draft genome of Phyllobacterium salinisoli.</title>
        <authorList>
            <person name="Liu L."/>
            <person name="Li L."/>
            <person name="Zhang X."/>
            <person name="Liang L."/>
        </authorList>
    </citation>
    <scope>NUCLEOTIDE SEQUENCE [LARGE SCALE GENOMIC DNA]</scope>
    <source>
        <strain evidence="2 3">LLAN61</strain>
    </source>
</reference>
<dbReference type="InterPro" id="IPR002711">
    <property type="entry name" value="HNH"/>
</dbReference>
<dbReference type="AlphaFoldDB" id="A0A368K9B7"/>
<feature type="domain" description="HNH nuclease" evidence="1">
    <location>
        <begin position="54"/>
        <end position="103"/>
    </location>
</feature>
<dbReference type="Pfam" id="PF01844">
    <property type="entry name" value="HNH"/>
    <property type="match status" value="1"/>
</dbReference>
<dbReference type="SMART" id="SM00507">
    <property type="entry name" value="HNHc"/>
    <property type="match status" value="1"/>
</dbReference>
<dbReference type="OrthoDB" id="5292295at2"/>
<dbReference type="CDD" id="cd00085">
    <property type="entry name" value="HNHc"/>
    <property type="match status" value="1"/>
</dbReference>
<keyword evidence="2" id="KW-0540">Nuclease</keyword>
<comment type="caution">
    <text evidence="2">The sequence shown here is derived from an EMBL/GenBank/DDBJ whole genome shotgun (WGS) entry which is preliminary data.</text>
</comment>
<name>A0A368K9B7_9HYPH</name>
<keyword evidence="2" id="KW-0378">Hydrolase</keyword>
<keyword evidence="3" id="KW-1185">Reference proteome</keyword>
<protein>
    <submittedName>
        <fullName evidence="2">HNH endonuclease</fullName>
    </submittedName>
</protein>
<accession>A0A368K9B7</accession>
<evidence type="ECO:0000313" key="3">
    <source>
        <dbReference type="Proteomes" id="UP000253420"/>
    </source>
</evidence>
<dbReference type="EMBL" id="QOZG01000001">
    <property type="protein sequence ID" value="RCS25946.1"/>
    <property type="molecule type" value="Genomic_DNA"/>
</dbReference>
<dbReference type="InterPro" id="IPR003615">
    <property type="entry name" value="HNH_nuc"/>
</dbReference>
<dbReference type="Gene3D" id="1.10.30.50">
    <property type="match status" value="1"/>
</dbReference>
<dbReference type="GO" id="GO:0008270">
    <property type="term" value="F:zinc ion binding"/>
    <property type="evidence" value="ECO:0007669"/>
    <property type="project" value="InterPro"/>
</dbReference>
<keyword evidence="2" id="KW-0255">Endonuclease</keyword>